<dbReference type="AlphaFoldDB" id="Q0AVZ6"/>
<dbReference type="EMBL" id="CP000448">
    <property type="protein sequence ID" value="ABI69108.1"/>
    <property type="molecule type" value="Genomic_DNA"/>
</dbReference>
<protein>
    <submittedName>
        <fullName evidence="1">Uncharacterized protein</fullName>
    </submittedName>
</protein>
<dbReference type="Proteomes" id="UP000001968">
    <property type="component" value="Chromosome"/>
</dbReference>
<evidence type="ECO:0000313" key="1">
    <source>
        <dbReference type="EMBL" id="ABI69108.1"/>
    </source>
</evidence>
<dbReference type="HOGENOM" id="CLU_622191_0_0_9"/>
<dbReference type="OrthoDB" id="5416105at2"/>
<evidence type="ECO:0000313" key="2">
    <source>
        <dbReference type="Proteomes" id="UP000001968"/>
    </source>
</evidence>
<proteinExistence type="predicted"/>
<dbReference type="STRING" id="335541.Swol_1810"/>
<organism evidence="1 2">
    <name type="scientific">Syntrophomonas wolfei subsp. wolfei (strain DSM 2245B / Goettingen)</name>
    <dbReference type="NCBI Taxonomy" id="335541"/>
    <lineage>
        <taxon>Bacteria</taxon>
        <taxon>Bacillati</taxon>
        <taxon>Bacillota</taxon>
        <taxon>Clostridia</taxon>
        <taxon>Eubacteriales</taxon>
        <taxon>Syntrophomonadaceae</taxon>
        <taxon>Syntrophomonas</taxon>
    </lineage>
</organism>
<sequence>MERKTQEISINIHMHSQMAPVILAAIENYARVCGMDKPDILKLVLAVEEIFTYLSDTSLPGEMMLLQCRYFTYCLQVDFIFPLRSLNLRAFNLTTEVRADNEPLMEEMGLLIASRSVEKLYFSRIHPDKLCLSMVKEKTYPEMIKQPLADLAPALQTIIRPAEPEEIKEFCQNLLQRIAASQYPSFFNYPGKVIDMLAGDEYSILLAFDEKDHVVGGICWTGSQDRTVECFGPYVFNDIEATALALMEECLVHIGRSSVPGIISRYADNALLASYFEKLGSTSIYKAGERTSRKNAYYRQINEDSGSRVWAHPDIEGFLQEFYQRLFLPREIRLVLNQGEQQNQESVFTTEFDRGREQVTIRPLVFGEDAEHNLTQHINSLQKEKLFNIFLEVDLGKAWQVSLTPYLLSSGFKPCLLLPYAGDGDLLIFQFEAGDAL</sequence>
<name>Q0AVZ6_SYNWW</name>
<accession>Q0AVZ6</accession>
<dbReference type="RefSeq" id="WP_011641203.1">
    <property type="nucleotide sequence ID" value="NC_008346.1"/>
</dbReference>
<keyword evidence="2" id="KW-1185">Reference proteome</keyword>
<dbReference type="KEGG" id="swo:Swol_1810"/>
<dbReference type="eggNOG" id="COG2172">
    <property type="taxonomic scope" value="Bacteria"/>
</dbReference>
<gene>
    <name evidence="1" type="ordered locus">Swol_1810</name>
</gene>
<reference evidence="2" key="1">
    <citation type="journal article" date="2010" name="Environ. Microbiol.">
        <title>The genome of Syntrophomonas wolfei: new insights into syntrophic metabolism and biohydrogen production.</title>
        <authorList>
            <person name="Sieber J.R."/>
            <person name="Sims D.R."/>
            <person name="Han C."/>
            <person name="Kim E."/>
            <person name="Lykidis A."/>
            <person name="Lapidus A.L."/>
            <person name="McDonnald E."/>
            <person name="Rohlin L."/>
            <person name="Culley D.E."/>
            <person name="Gunsalus R."/>
            <person name="McInerney M.J."/>
        </authorList>
    </citation>
    <scope>NUCLEOTIDE SEQUENCE [LARGE SCALE GENOMIC DNA]</scope>
    <source>
        <strain evidence="2">DSM 2245B / Goettingen</strain>
    </source>
</reference>